<keyword evidence="1" id="KW-0479">Metal-binding</keyword>
<feature type="region of interest" description="Disordered" evidence="7">
    <location>
        <begin position="422"/>
        <end position="460"/>
    </location>
</feature>
<feature type="compositionally biased region" description="Basic and acidic residues" evidence="7">
    <location>
        <begin position="30"/>
        <end position="55"/>
    </location>
</feature>
<feature type="compositionally biased region" description="Basic and acidic residues" evidence="7">
    <location>
        <begin position="243"/>
        <end position="257"/>
    </location>
</feature>
<evidence type="ECO:0000313" key="11">
    <source>
        <dbReference type="EMBL" id="JAP78654.1"/>
    </source>
</evidence>
<evidence type="ECO:0000256" key="6">
    <source>
        <dbReference type="SAM" id="Coils"/>
    </source>
</evidence>
<feature type="domain" description="C2H2-type" evidence="9">
    <location>
        <begin position="922"/>
        <end position="950"/>
    </location>
</feature>
<feature type="compositionally biased region" description="Polar residues" evidence="7">
    <location>
        <begin position="435"/>
        <end position="451"/>
    </location>
</feature>
<evidence type="ECO:0000259" key="10">
    <source>
        <dbReference type="PROSITE" id="PS51058"/>
    </source>
</evidence>
<feature type="coiled-coil region" evidence="6">
    <location>
        <begin position="1683"/>
        <end position="1710"/>
    </location>
</feature>
<feature type="region of interest" description="Disordered" evidence="7">
    <location>
        <begin position="1062"/>
        <end position="1109"/>
    </location>
</feature>
<organism evidence="11">
    <name type="scientific">Rhipicephalus appendiculatus</name>
    <name type="common">Brown ear tick</name>
    <dbReference type="NCBI Taxonomy" id="34631"/>
    <lineage>
        <taxon>Eukaryota</taxon>
        <taxon>Metazoa</taxon>
        <taxon>Ecdysozoa</taxon>
        <taxon>Arthropoda</taxon>
        <taxon>Chelicerata</taxon>
        <taxon>Arachnida</taxon>
        <taxon>Acari</taxon>
        <taxon>Parasitiformes</taxon>
        <taxon>Ixodida</taxon>
        <taxon>Ixodoidea</taxon>
        <taxon>Ixodidae</taxon>
        <taxon>Rhipicephalinae</taxon>
        <taxon>Rhipicephalus</taxon>
        <taxon>Rhipicephalus</taxon>
    </lineage>
</organism>
<feature type="region of interest" description="Disordered" evidence="7">
    <location>
        <begin position="466"/>
        <end position="485"/>
    </location>
</feature>
<feature type="compositionally biased region" description="Acidic residues" evidence="7">
    <location>
        <begin position="267"/>
        <end position="277"/>
    </location>
</feature>
<dbReference type="InterPro" id="IPR016197">
    <property type="entry name" value="Chromo-like_dom_sf"/>
</dbReference>
<sequence length="2068" mass="224750">MDFLKCGSCGTIFHELDTFITHKQKGCTGKPEDAETTEEKATAETPEKSTPKEEQATTAKKPVKDEDASEDKKAPVAPSASKNNGLQKAGRRGFPGYLHQRLRQQKKLQMQRACKVAAAERQQQASKAQQTRTHAPGTSLACGRCEGCSRTEDCAQCANCTEKKTGVRGPRKKCLLRRCEKSTAQKKKVYIVERILKKRVNAAGKVEYLLKWKGYPDSENCWEPEENIISKRLIQLFEKEQQEAARTENKTDAKDELGSSSSKEVKDEDESTSEDAEAATHKRIFSALGLHRQGEELATPTTEPGRRGRTSKSAAKDFIKTVCSKRPRSPESLASPTRISNASTGTPPSKRPATVMSPNARETAAGDAAASGEVKAEETESIAIIYIPKPDDPGKYITVKGDHRQVSGLDRVDLNPVVVLGPKHPEIKSVPGPSSGATGTDTKEPASSTPKSQEEPRTINVEVVQLGSLEEEEEEEDGSFTSPYRKPSVVARARMKAVGMFSSPSRQMAYHRGPGRPRKTTLPVPTPSRRGRKRKRPARDDFYYGDDDTEFVPSLSRSTKCKTVVEVVGEDVDPSASIVPEVPKKKVGRPRKYPPHPMHHLSPQQRKMLAARRGRKKLTQPRTRRNRVFVVMADGTMVEVCGTDRQRAVERATEKVRAMREGGADALAADETDLAEDEDSMPAAPATGIATAAATAKESAPDGATGSTGTAVPSVTSPTGAGTPQGVIGNRRRSNTQMSLEECTNDAVDDTHTLKLPNTVQLVESELPLAEAENADSLIGMFLFRQVFSPNDTSLQCLFCQSKYVFRFPVDLEKHYHVIHEIAVHSAKAEFSEAVVFVCVPPDVTEDTTLNSTCRFCDLTLRTLSEVRDHYPEVHSKTVRLVAESAVTELASQFYCSVCSWASPSFEQHHSHMKAAHRMQTYTCRYCGYCTPRPGRLRFHVKQRHLQDQPGPHLQCSVCSVYVHGRERLHKHILLSHAVQTGPQTWSCAKCLQPCGNSKDLMGHISRCPLLRGDKGKGRGSLGSSLGGSSGGPKTNLFYKCNNCSLTFTSEEEIKKHMADGVHLPKGQPVTGGQSAVPGASEEGSSSGAGETAPLELPGGLEAGSSEDDGLAGSSSTCFLCCMRFASAQACQMHQHHVHMRWVKRGLPDFSSEDVQNNLYSMPMVENNSETELTQQRAVESITQQPGSEEDATAATQEAPGSEGSATPQAEASKKSPEEGGADEGKGTAAGGTLSSADIPSDAKLLELGFPTKVGHYCHVCDAVIKSYALYYLHMHNLHRLEKRFQCIVTACSQTFTCPNAFQRHSLRHNQKSDSFCSMCDMVFDDNEHLQDHFLSAEHANKYMRVQEKYNRSEPRNYRCRVCHSWFGLFATFVKHMETESHQYQCQHCGLLFVQPGPRRNHIQSVHPELANICEICGSKMANSQALWSHLSLHSIVHECHKCHRRFLQREQLMAHMEVHAPPTPCPWQGCNRKLATKVGLYNHLRMHRGDTDFRCLTCGRGFFKKKALDSHMRLHEEPSALARIQRSDLTQGSHILTEVSPQESQEESAGELIQLICAGCLNGFESEDLFAAHICTGHQGQGQEQAFVTADDSVINMVTGDGTLSSADLGGSQLVATTEDGITTTVAINPQEDLATQLARAVAEATGPGQVTVSINTADGIATISQDPRDLADFQGMESVTMDTADLELTDQQDQMSSLQQEGMETNEQEGGDELVIQQLGEPAEDTSPQQEPGQQEQAAAEEMMHPEEQPEEQAQAEQEQEQQQMEGTMHHQEPEQQDSAMETEMNEQTAQLLMAANQEGLEHLAVESENGEVIHFAIVHHPEGSQEGVAVTSEEMAMLAAGGDGAASSLARIMTMDTSSYMVSGDMTTTSAQLGSETKVVGALNTEAPLLSVGSGDLCTSREAYDVGQGETASESMAEGTESQEQAIAPEGMAYAETPATGEGDQMPIVMMVPGGQEGLNMEGEEGFANAAVLKVPTSDGGERVLLIPISSEGGNTVFALPGGLTLGGVAEGQEGSEAQQGCVTVALDPSSAANVGEDHGILTLPMVTDTMTGQVSVQFAPEPGE</sequence>
<feature type="region of interest" description="Disordered" evidence="7">
    <location>
        <begin position="1724"/>
        <end position="1785"/>
    </location>
</feature>
<evidence type="ECO:0000256" key="2">
    <source>
        <dbReference type="ARBA" id="ARBA00022737"/>
    </source>
</evidence>
<dbReference type="GO" id="GO:0000981">
    <property type="term" value="F:DNA-binding transcription factor activity, RNA polymerase II-specific"/>
    <property type="evidence" value="ECO:0007669"/>
    <property type="project" value="TreeGrafter"/>
</dbReference>
<evidence type="ECO:0000256" key="5">
    <source>
        <dbReference type="PROSITE-ProRule" id="PRU00509"/>
    </source>
</evidence>
<dbReference type="PROSITE" id="PS50157">
    <property type="entry name" value="ZINC_FINGER_C2H2_2"/>
    <property type="match status" value="7"/>
</dbReference>
<dbReference type="PROSITE" id="PS00028">
    <property type="entry name" value="ZINC_FINGER_C2H2_1"/>
    <property type="match status" value="10"/>
</dbReference>
<proteinExistence type="predicted"/>
<dbReference type="InterPro" id="IPR013087">
    <property type="entry name" value="Znf_C2H2_type"/>
</dbReference>
<protein>
    <submittedName>
        <fullName evidence="11">KRAB domain-containing zinc finger protein</fullName>
    </submittedName>
</protein>
<feature type="domain" description="C2H2-type" evidence="9">
    <location>
        <begin position="1384"/>
        <end position="1407"/>
    </location>
</feature>
<evidence type="ECO:0000256" key="1">
    <source>
        <dbReference type="ARBA" id="ARBA00022723"/>
    </source>
</evidence>
<feature type="domain" description="C2H2-type" evidence="9">
    <location>
        <begin position="1285"/>
        <end position="1314"/>
    </location>
</feature>
<dbReference type="Gene3D" id="2.40.50.40">
    <property type="match status" value="1"/>
</dbReference>
<feature type="compositionally biased region" description="Polar residues" evidence="7">
    <location>
        <begin position="332"/>
        <end position="347"/>
    </location>
</feature>
<evidence type="ECO:0000256" key="4">
    <source>
        <dbReference type="ARBA" id="ARBA00022833"/>
    </source>
</evidence>
<accession>A0A131YH88</accession>
<feature type="region of interest" description="Disordered" evidence="7">
    <location>
        <begin position="1168"/>
        <end position="1236"/>
    </location>
</feature>
<feature type="compositionally biased region" description="Basic and acidic residues" evidence="7">
    <location>
        <begin position="1212"/>
        <end position="1226"/>
    </location>
</feature>
<reference evidence="11" key="1">
    <citation type="journal article" date="2016" name="Ticks Tick Borne Dis.">
        <title>De novo assembly and annotation of the salivary gland transcriptome of Rhipicephalus appendiculatus male and female ticks during blood feeding.</title>
        <authorList>
            <person name="de Castro M.H."/>
            <person name="de Klerk D."/>
            <person name="Pienaar R."/>
            <person name="Latif A.A."/>
            <person name="Rees D.J."/>
            <person name="Mans B.J."/>
        </authorList>
    </citation>
    <scope>NUCLEOTIDE SEQUENCE</scope>
    <source>
        <tissue evidence="11">Salivary glands</tissue>
    </source>
</reference>
<dbReference type="PANTHER" id="PTHR24408:SF58">
    <property type="entry name" value="TRANSCRIPTION FACTOR (TFIIIA), PUTATIVE (AFU_ORTHOLOGUE AFUA_1G05150)-RELATED"/>
    <property type="match status" value="1"/>
</dbReference>
<dbReference type="InterPro" id="IPR036236">
    <property type="entry name" value="Znf_C2H2_sf"/>
</dbReference>
<dbReference type="GO" id="GO:0008270">
    <property type="term" value="F:zinc ion binding"/>
    <property type="evidence" value="ECO:0007669"/>
    <property type="project" value="UniProtKB-KW"/>
</dbReference>
<feature type="region of interest" description="Disordered" evidence="7">
    <location>
        <begin position="693"/>
        <end position="735"/>
    </location>
</feature>
<evidence type="ECO:0000256" key="7">
    <source>
        <dbReference type="SAM" id="MobiDB-lite"/>
    </source>
</evidence>
<dbReference type="GO" id="GO:0043565">
    <property type="term" value="F:sequence-specific DNA binding"/>
    <property type="evidence" value="ECO:0007669"/>
    <property type="project" value="TreeGrafter"/>
</dbReference>
<feature type="domain" description="CXXC-type" evidence="10">
    <location>
        <begin position="128"/>
        <end position="180"/>
    </location>
</feature>
<dbReference type="Pfam" id="PF00385">
    <property type="entry name" value="Chromo"/>
    <property type="match status" value="1"/>
</dbReference>
<dbReference type="GO" id="GO:0005634">
    <property type="term" value="C:nucleus"/>
    <property type="evidence" value="ECO:0007669"/>
    <property type="project" value="TreeGrafter"/>
</dbReference>
<dbReference type="PANTHER" id="PTHR24408">
    <property type="entry name" value="ZINC FINGER PROTEIN"/>
    <property type="match status" value="1"/>
</dbReference>
<feature type="compositionally biased region" description="Low complexity" evidence="7">
    <location>
        <begin position="1730"/>
        <end position="1743"/>
    </location>
</feature>
<dbReference type="EMBL" id="GEDV01009903">
    <property type="protein sequence ID" value="JAP78654.1"/>
    <property type="molecule type" value="Transcribed_RNA"/>
</dbReference>
<feature type="region of interest" description="Disordered" evidence="7">
    <location>
        <begin position="243"/>
        <end position="381"/>
    </location>
</feature>
<evidence type="ECO:0000259" key="9">
    <source>
        <dbReference type="PROSITE" id="PS50157"/>
    </source>
</evidence>
<dbReference type="InterPro" id="IPR000953">
    <property type="entry name" value="Chromo/chromo_shadow_dom"/>
</dbReference>
<feature type="domain" description="Chromo" evidence="8">
    <location>
        <begin position="190"/>
        <end position="249"/>
    </location>
</feature>
<feature type="compositionally biased region" description="Polar residues" evidence="7">
    <location>
        <begin position="705"/>
        <end position="722"/>
    </location>
</feature>
<feature type="domain" description="C2H2-type" evidence="9">
    <location>
        <begin position="1039"/>
        <end position="1068"/>
    </location>
</feature>
<feature type="region of interest" description="Disordered" evidence="7">
    <location>
        <begin position="502"/>
        <end position="546"/>
    </location>
</feature>
<dbReference type="SMART" id="SM00355">
    <property type="entry name" value="ZnF_C2H2"/>
    <property type="match status" value="18"/>
</dbReference>
<dbReference type="InterPro" id="IPR002857">
    <property type="entry name" value="Znf_CXXC"/>
</dbReference>
<feature type="compositionally biased region" description="Low complexity" evidence="7">
    <location>
        <begin position="1754"/>
        <end position="1769"/>
    </location>
</feature>
<feature type="compositionally biased region" description="Acidic residues" evidence="7">
    <location>
        <begin position="469"/>
        <end position="478"/>
    </location>
</feature>
<dbReference type="PROSITE" id="PS51058">
    <property type="entry name" value="ZF_CXXC"/>
    <property type="match status" value="1"/>
</dbReference>
<feature type="compositionally biased region" description="Polar residues" evidence="7">
    <location>
        <begin position="1168"/>
        <end position="1187"/>
    </location>
</feature>
<dbReference type="Gene3D" id="3.30.160.60">
    <property type="entry name" value="Classic Zinc Finger"/>
    <property type="match status" value="5"/>
</dbReference>
<keyword evidence="4" id="KW-0862">Zinc</keyword>
<keyword evidence="3 5" id="KW-0863">Zinc-finger</keyword>
<dbReference type="SUPFAM" id="SSF54160">
    <property type="entry name" value="Chromo domain-like"/>
    <property type="match status" value="1"/>
</dbReference>
<feature type="domain" description="C2H2-type" evidence="9">
    <location>
        <begin position="1494"/>
        <end position="1521"/>
    </location>
</feature>
<feature type="region of interest" description="Disordered" evidence="7">
    <location>
        <begin position="24"/>
        <end position="93"/>
    </location>
</feature>
<dbReference type="SUPFAM" id="SSF57667">
    <property type="entry name" value="beta-beta-alpha zinc fingers"/>
    <property type="match status" value="2"/>
</dbReference>
<dbReference type="GO" id="GO:0005694">
    <property type="term" value="C:chromosome"/>
    <property type="evidence" value="ECO:0007669"/>
    <property type="project" value="UniProtKB-ARBA"/>
</dbReference>
<evidence type="ECO:0000256" key="3">
    <source>
        <dbReference type="ARBA" id="ARBA00022771"/>
    </source>
</evidence>
<dbReference type="Pfam" id="PF02008">
    <property type="entry name" value="zf-CXXC"/>
    <property type="match status" value="1"/>
</dbReference>
<evidence type="ECO:0000259" key="8">
    <source>
        <dbReference type="PROSITE" id="PS50013"/>
    </source>
</evidence>
<dbReference type="PROSITE" id="PS50013">
    <property type="entry name" value="CHROMO_2"/>
    <property type="match status" value="1"/>
</dbReference>
<feature type="compositionally biased region" description="Low complexity" evidence="7">
    <location>
        <begin position="1079"/>
        <end position="1091"/>
    </location>
</feature>
<feature type="domain" description="C2H2-type" evidence="9">
    <location>
        <begin position="1438"/>
        <end position="1465"/>
    </location>
</feature>
<dbReference type="InterPro" id="IPR023780">
    <property type="entry name" value="Chromo_domain"/>
</dbReference>
<dbReference type="SMART" id="SM00298">
    <property type="entry name" value="CHROMO"/>
    <property type="match status" value="1"/>
</dbReference>
<keyword evidence="2" id="KW-0677">Repeat</keyword>
<feature type="domain" description="C2H2-type" evidence="9">
    <location>
        <begin position="1464"/>
        <end position="1493"/>
    </location>
</feature>
<keyword evidence="6" id="KW-0175">Coiled coil</keyword>
<feature type="compositionally biased region" description="Basic and acidic residues" evidence="7">
    <location>
        <begin position="62"/>
        <end position="74"/>
    </location>
</feature>
<name>A0A131YH88_RHIAP</name>